<dbReference type="AlphaFoldDB" id="A0A1H1HVS0"/>
<evidence type="ECO:0000256" key="1">
    <source>
        <dbReference type="SAM" id="MobiDB-lite"/>
    </source>
</evidence>
<feature type="region of interest" description="Disordered" evidence="1">
    <location>
        <begin position="207"/>
        <end position="241"/>
    </location>
</feature>
<dbReference type="Proteomes" id="UP000217103">
    <property type="component" value="Unassembled WGS sequence"/>
</dbReference>
<reference evidence="3 4" key="1">
    <citation type="submission" date="2016-10" db="EMBL/GenBank/DDBJ databases">
        <authorList>
            <person name="de Groot N.N."/>
        </authorList>
    </citation>
    <scope>NUCLEOTIDE SEQUENCE [LARGE SCALE GENOMIC DNA]</scope>
    <source>
        <strain evidence="3 4">DSM 43794</strain>
    </source>
</reference>
<evidence type="ECO:0000259" key="2">
    <source>
        <dbReference type="Pfam" id="PF04480"/>
    </source>
</evidence>
<dbReference type="SUPFAM" id="SSF52980">
    <property type="entry name" value="Restriction endonuclease-like"/>
    <property type="match status" value="1"/>
</dbReference>
<dbReference type="PANTHER" id="PTHR38590">
    <property type="entry name" value="BLL0828 PROTEIN"/>
    <property type="match status" value="1"/>
</dbReference>
<dbReference type="InterPro" id="IPR047216">
    <property type="entry name" value="Endonuclease_DUF559_bact"/>
</dbReference>
<dbReference type="InterPro" id="IPR011335">
    <property type="entry name" value="Restrct_endonuc-II-like"/>
</dbReference>
<gene>
    <name evidence="3" type="ORF">SAMN04489764_4876</name>
</gene>
<evidence type="ECO:0000313" key="3">
    <source>
        <dbReference type="EMBL" id="SDR29510.1"/>
    </source>
</evidence>
<dbReference type="EMBL" id="FNKK01000002">
    <property type="protein sequence ID" value="SDR29510.1"/>
    <property type="molecule type" value="Genomic_DNA"/>
</dbReference>
<feature type="compositionally biased region" description="Basic and acidic residues" evidence="1">
    <location>
        <begin position="208"/>
        <end position="219"/>
    </location>
</feature>
<name>A0A1H1HVS0_9ACTN</name>
<dbReference type="InterPro" id="IPR007569">
    <property type="entry name" value="DUF559"/>
</dbReference>
<dbReference type="PANTHER" id="PTHR38590:SF1">
    <property type="entry name" value="BLL0828 PROTEIN"/>
    <property type="match status" value="1"/>
</dbReference>
<dbReference type="Pfam" id="PF04480">
    <property type="entry name" value="DUF559"/>
    <property type="match status" value="1"/>
</dbReference>
<feature type="compositionally biased region" description="Low complexity" evidence="1">
    <location>
        <begin position="221"/>
        <end position="235"/>
    </location>
</feature>
<protein>
    <recommendedName>
        <fullName evidence="2">DUF559 domain-containing protein</fullName>
    </recommendedName>
</protein>
<sequence>MLSWAELPGTGVTLLRGVDVHDFASALNPLPDEAPAILTYFAGRPHSAMDLVRSVLAELEKAALELFPAWLPGAEAIQEPCGAGRRAVRRLALRLAAETGHFGPFLADLAERSLNGMPSATGTEARRVAFAPEVRAAELARVLAACYGRRGTALLVNVPDGLSAVQEEALVAGCDWLADRGHMAVWLTGVPPAVDRLAVATVAFPGAQRDREEARRPEEPGGPTRPGRAGAPGRPDGARGDVPALTYPPVAGRPHPVSEAERVLEAALAPLGWATGRAWNQTLRLDRFGTICRVDLLWRQERCVVEVDGPEHRGERRFEEDRHRDVCLQLAGYGVLRFTNAQVLKDTETVVRQIGRFVRGRRLGTLEG</sequence>
<accession>A0A1H1HVS0</accession>
<dbReference type="STRING" id="35622.SAMN04489764_4876"/>
<feature type="domain" description="DUF559" evidence="2">
    <location>
        <begin position="294"/>
        <end position="357"/>
    </location>
</feature>
<keyword evidence="4" id="KW-1185">Reference proteome</keyword>
<proteinExistence type="predicted"/>
<evidence type="ECO:0000313" key="4">
    <source>
        <dbReference type="Proteomes" id="UP000217103"/>
    </source>
</evidence>
<dbReference type="Gene3D" id="3.40.960.10">
    <property type="entry name" value="VSR Endonuclease"/>
    <property type="match status" value="1"/>
</dbReference>
<organism evidence="3 4">
    <name type="scientific">Thermostaphylospora chromogena</name>
    <dbReference type="NCBI Taxonomy" id="35622"/>
    <lineage>
        <taxon>Bacteria</taxon>
        <taxon>Bacillati</taxon>
        <taxon>Actinomycetota</taxon>
        <taxon>Actinomycetes</taxon>
        <taxon>Streptosporangiales</taxon>
        <taxon>Thermomonosporaceae</taxon>
        <taxon>Thermostaphylospora</taxon>
    </lineage>
</organism>